<evidence type="ECO:0000313" key="4">
    <source>
        <dbReference type="Proteomes" id="UP000020077"/>
    </source>
</evidence>
<evidence type="ECO:0000256" key="2">
    <source>
        <dbReference type="SAM" id="SignalP"/>
    </source>
</evidence>
<evidence type="ECO:0000313" key="3">
    <source>
        <dbReference type="EMBL" id="KFB71467.1"/>
    </source>
</evidence>
<protein>
    <submittedName>
        <fullName evidence="3">Uncharacterized protein</fullName>
    </submittedName>
</protein>
<keyword evidence="2" id="KW-0732">Signal</keyword>
<feature type="signal peptide" evidence="2">
    <location>
        <begin position="1"/>
        <end position="24"/>
    </location>
</feature>
<dbReference type="PROSITE" id="PS51257">
    <property type="entry name" value="PROKAR_LIPOPROTEIN"/>
    <property type="match status" value="1"/>
</dbReference>
<feature type="chain" id="PRO_5001750522" evidence="2">
    <location>
        <begin position="25"/>
        <end position="131"/>
    </location>
</feature>
<organism evidence="3 4">
    <name type="scientific">Candidatus Accumulibacter phosphatis</name>
    <dbReference type="NCBI Taxonomy" id="327160"/>
    <lineage>
        <taxon>Bacteria</taxon>
        <taxon>Pseudomonadati</taxon>
        <taxon>Pseudomonadota</taxon>
        <taxon>Betaproteobacteria</taxon>
        <taxon>Candidatus Accumulibacter</taxon>
    </lineage>
</organism>
<feature type="compositionally biased region" description="Gly residues" evidence="1">
    <location>
        <begin position="114"/>
        <end position="131"/>
    </location>
</feature>
<feature type="region of interest" description="Disordered" evidence="1">
    <location>
        <begin position="94"/>
        <end position="131"/>
    </location>
</feature>
<dbReference type="AlphaFoldDB" id="A0A080LSP8"/>
<proteinExistence type="predicted"/>
<comment type="caution">
    <text evidence="3">The sequence shown here is derived from an EMBL/GenBank/DDBJ whole genome shotgun (WGS) entry which is preliminary data.</text>
</comment>
<gene>
    <name evidence="3" type="ORF">AW09_003387</name>
</gene>
<accession>A0A080LSP8</accession>
<sequence>MKRTIIDLAGIALGFALLSCTALAFDSGSTGVDGDFNPPVTIEVPLPPSGVFNFRSVNIPLGVTVTFRRNATNTPIVMLVQGDVTVAGTIDISGKPGADVGPAGDGNRADDGTPGQGGPGGFDGGYGTPTK</sequence>
<reference evidence="3 4" key="1">
    <citation type="submission" date="2014-02" db="EMBL/GenBank/DDBJ databases">
        <title>Expanding our view of genomic diversity in Candidatus Accumulibacter clades.</title>
        <authorList>
            <person name="Skennerton C.T."/>
            <person name="Barr J.J."/>
            <person name="Slater F.R."/>
            <person name="Bond P.L."/>
            <person name="Tyson G.W."/>
        </authorList>
    </citation>
    <scope>NUCLEOTIDE SEQUENCE [LARGE SCALE GENOMIC DNA]</scope>
    <source>
        <strain evidence="4">BA-91</strain>
    </source>
</reference>
<dbReference type="EMBL" id="JDVG02000539">
    <property type="protein sequence ID" value="KFB71467.1"/>
    <property type="molecule type" value="Genomic_DNA"/>
</dbReference>
<dbReference type="Proteomes" id="UP000020077">
    <property type="component" value="Unassembled WGS sequence"/>
</dbReference>
<name>A0A080LSP8_9PROT</name>
<evidence type="ECO:0000256" key="1">
    <source>
        <dbReference type="SAM" id="MobiDB-lite"/>
    </source>
</evidence>